<dbReference type="EMBL" id="JANQDF010000172">
    <property type="protein sequence ID" value="MDH6107477.1"/>
    <property type="molecule type" value="Genomic_DNA"/>
</dbReference>
<keyword evidence="1" id="KW-1133">Transmembrane helix</keyword>
<evidence type="ECO:0000313" key="3">
    <source>
        <dbReference type="Proteomes" id="UP001159386"/>
    </source>
</evidence>
<comment type="caution">
    <text evidence="2">The sequence shown here is derived from an EMBL/GenBank/DDBJ whole genome shotgun (WGS) entry which is preliminary data.</text>
</comment>
<gene>
    <name evidence="2" type="ORF">NWP22_16690</name>
</gene>
<proteinExistence type="predicted"/>
<evidence type="ECO:0000256" key="1">
    <source>
        <dbReference type="SAM" id="Phobius"/>
    </source>
</evidence>
<protein>
    <submittedName>
        <fullName evidence="2">Uncharacterized protein</fullName>
    </submittedName>
</protein>
<dbReference type="Proteomes" id="UP001159386">
    <property type="component" value="Unassembled WGS sequence"/>
</dbReference>
<feature type="transmembrane region" description="Helical" evidence="1">
    <location>
        <begin position="9"/>
        <end position="30"/>
    </location>
</feature>
<keyword evidence="1" id="KW-0812">Transmembrane</keyword>
<sequence>MALLKNREFLTAIFFLLVLQHILVATWQIFRDWGALIKESNTLLVASY</sequence>
<keyword evidence="3" id="KW-1185">Reference proteome</keyword>
<reference evidence="2 3" key="1">
    <citation type="journal article" date="2023" name="J. Phycol.">
        <title>Chrysosporum ovalisporum is synonymous with the true-branching cyanobacterium Umezakia natans (Nostocales/Aphanizomenonaceae).</title>
        <authorList>
            <person name="McGregor G.B."/>
            <person name="Sendall B.C."/>
            <person name="Niiyama Y."/>
            <person name="Tuji A."/>
            <person name="Willis A."/>
        </authorList>
    </citation>
    <scope>NUCLEOTIDE SEQUENCE [LARGE SCALE GENOMIC DNA]</scope>
    <source>
        <strain evidence="2 3">CS-531</strain>
    </source>
</reference>
<evidence type="ECO:0000313" key="2">
    <source>
        <dbReference type="EMBL" id="MDH6107477.1"/>
    </source>
</evidence>
<name>A0ABT6KI12_9CYAN</name>
<organism evidence="2 3">
    <name type="scientific">Anabaenopsis tanganyikae CS-531</name>
    <dbReference type="NCBI Taxonomy" id="2785304"/>
    <lineage>
        <taxon>Bacteria</taxon>
        <taxon>Bacillati</taxon>
        <taxon>Cyanobacteriota</taxon>
        <taxon>Cyanophyceae</taxon>
        <taxon>Nostocales</taxon>
        <taxon>Nodulariaceae</taxon>
        <taxon>Anabaenopsis</taxon>
        <taxon>Anabaenopsis tanganyikae</taxon>
    </lineage>
</organism>
<dbReference type="RefSeq" id="WP_271731372.1">
    <property type="nucleotide sequence ID" value="NZ_JANQDF010000172.1"/>
</dbReference>
<accession>A0ABT6KI12</accession>
<keyword evidence="1" id="KW-0472">Membrane</keyword>